<dbReference type="AlphaFoldDB" id="A0A562TAJ3"/>
<evidence type="ECO:0000256" key="2">
    <source>
        <dbReference type="SAM" id="SignalP"/>
    </source>
</evidence>
<dbReference type="OrthoDB" id="9808753at2"/>
<evidence type="ECO:0000313" key="4">
    <source>
        <dbReference type="Proteomes" id="UP000316778"/>
    </source>
</evidence>
<proteinExistence type="predicted"/>
<feature type="coiled-coil region" evidence="1">
    <location>
        <begin position="343"/>
        <end position="370"/>
    </location>
</feature>
<evidence type="ECO:0000313" key="3">
    <source>
        <dbReference type="EMBL" id="TWI90645.1"/>
    </source>
</evidence>
<sequence length="372" mass="40352">MYKKLLFLLLIGIAASRSYAQNYDVLTYAFNGTATNGVKIKTNLPFTDGSQMPTLIFEGYNYVGSSPVGLLLTYYIYNGAFINARVSSYGTYTPPIYLANEGGKVVIFIDSKDYYLRFSLRAFGRDRSAETATNYQGWTTADEALLATATAKLLVPYQNQFSGKVSIGTSAPQAGLHVTNVNTLPNGELAAAVLGNAYNHWTYFGSTSGGKIRGSSEGYLALETNPSGTNKNLYLNVTSPGNILMAGGGGNVGVGTSNPGSYKLAVKGTIGAQKVKVTQTGWADFVFEPAYNLPSLAELETFIHVNKHLPDVPTEQEVVSEGLDLGEMDKKLLQKIEELTLYLIDQNKKIETQQEMIETLKTEVSQLKASVQ</sequence>
<keyword evidence="4" id="KW-1185">Reference proteome</keyword>
<organism evidence="3 4">
    <name type="scientific">Chitinophaga japonensis</name>
    <name type="common">Flexibacter japonensis</name>
    <dbReference type="NCBI Taxonomy" id="104662"/>
    <lineage>
        <taxon>Bacteria</taxon>
        <taxon>Pseudomonadati</taxon>
        <taxon>Bacteroidota</taxon>
        <taxon>Chitinophagia</taxon>
        <taxon>Chitinophagales</taxon>
        <taxon>Chitinophagaceae</taxon>
        <taxon>Chitinophaga</taxon>
    </lineage>
</organism>
<keyword evidence="1" id="KW-0175">Coiled coil</keyword>
<protein>
    <submittedName>
        <fullName evidence="3">Uncharacterized protein</fullName>
    </submittedName>
</protein>
<dbReference type="Proteomes" id="UP000316778">
    <property type="component" value="Unassembled WGS sequence"/>
</dbReference>
<dbReference type="EMBL" id="VLLG01000002">
    <property type="protein sequence ID" value="TWI90645.1"/>
    <property type="molecule type" value="Genomic_DNA"/>
</dbReference>
<reference evidence="3 4" key="1">
    <citation type="journal article" date="2013" name="Stand. Genomic Sci.">
        <title>Genomic Encyclopedia of Type Strains, Phase I: The one thousand microbial genomes (KMG-I) project.</title>
        <authorList>
            <person name="Kyrpides N.C."/>
            <person name="Woyke T."/>
            <person name="Eisen J.A."/>
            <person name="Garrity G."/>
            <person name="Lilburn T.G."/>
            <person name="Beck B.J."/>
            <person name="Whitman W.B."/>
            <person name="Hugenholtz P."/>
            <person name="Klenk H.P."/>
        </authorList>
    </citation>
    <scope>NUCLEOTIDE SEQUENCE [LARGE SCALE GENOMIC DNA]</scope>
    <source>
        <strain evidence="3 4">DSM 13484</strain>
    </source>
</reference>
<keyword evidence="2" id="KW-0732">Signal</keyword>
<evidence type="ECO:0000256" key="1">
    <source>
        <dbReference type="SAM" id="Coils"/>
    </source>
</evidence>
<comment type="caution">
    <text evidence="3">The sequence shown here is derived from an EMBL/GenBank/DDBJ whole genome shotgun (WGS) entry which is preliminary data.</text>
</comment>
<feature type="chain" id="PRO_5021726075" evidence="2">
    <location>
        <begin position="21"/>
        <end position="372"/>
    </location>
</feature>
<gene>
    <name evidence="3" type="ORF">LX66_0005</name>
</gene>
<name>A0A562TAJ3_CHIJA</name>
<accession>A0A562TAJ3</accession>
<feature type="signal peptide" evidence="2">
    <location>
        <begin position="1"/>
        <end position="20"/>
    </location>
</feature>
<dbReference type="RefSeq" id="WP_145709839.1">
    <property type="nucleotide sequence ID" value="NZ_BAAAFY010000001.1"/>
</dbReference>